<keyword evidence="1" id="KW-0175">Coiled coil</keyword>
<dbReference type="AlphaFoldDB" id="A0AAJ1NH38"/>
<sequence>DLNAVSNQLQARTEGISYLINVFTELQNSATTDFGKSFFQGRVDRLTKLKSGMENANNGIKDIVNVIGTGQEVKKDVTDVANQKLDAANALIDQAEKDYNETFVADYKKAVSTVDQAKANANEIYDNAKADYDKAKNGLES</sequence>
<reference evidence="2" key="1">
    <citation type="submission" date="2023-03" db="EMBL/GenBank/DDBJ databases">
        <title>Genetic diversity of Bacillus cereus sensu lato isolates from Slovenia.</title>
        <authorList>
            <person name="Abdelli M."/>
        </authorList>
    </citation>
    <scope>NUCLEOTIDE SEQUENCE</scope>
    <source>
        <strain evidence="2">SIBC39</strain>
    </source>
</reference>
<feature type="non-terminal residue" evidence="2">
    <location>
        <position position="1"/>
    </location>
</feature>
<name>A0AAJ1NH38_9BACI</name>
<evidence type="ECO:0000313" key="2">
    <source>
        <dbReference type="EMBL" id="MDG0956657.1"/>
    </source>
</evidence>
<proteinExistence type="predicted"/>
<evidence type="ECO:0000313" key="3">
    <source>
        <dbReference type="Proteomes" id="UP001216801"/>
    </source>
</evidence>
<dbReference type="EMBL" id="JARPRR010000092">
    <property type="protein sequence ID" value="MDG0956657.1"/>
    <property type="molecule type" value="Genomic_DNA"/>
</dbReference>
<feature type="non-terminal residue" evidence="2">
    <location>
        <position position="141"/>
    </location>
</feature>
<dbReference type="Proteomes" id="UP001216801">
    <property type="component" value="Unassembled WGS sequence"/>
</dbReference>
<gene>
    <name evidence="2" type="ORF">P6U19_29815</name>
</gene>
<feature type="coiled-coil region" evidence="1">
    <location>
        <begin position="78"/>
        <end position="138"/>
    </location>
</feature>
<protein>
    <submittedName>
        <fullName evidence="2">Phage infection protein</fullName>
    </submittedName>
</protein>
<organism evidence="2 3">
    <name type="scientific">Bacillus paranthracis</name>
    <dbReference type="NCBI Taxonomy" id="2026186"/>
    <lineage>
        <taxon>Bacteria</taxon>
        <taxon>Bacillati</taxon>
        <taxon>Bacillota</taxon>
        <taxon>Bacilli</taxon>
        <taxon>Bacillales</taxon>
        <taxon>Bacillaceae</taxon>
        <taxon>Bacillus</taxon>
        <taxon>Bacillus cereus group</taxon>
    </lineage>
</organism>
<comment type="caution">
    <text evidence="2">The sequence shown here is derived from an EMBL/GenBank/DDBJ whole genome shotgun (WGS) entry which is preliminary data.</text>
</comment>
<accession>A0AAJ1NH38</accession>
<evidence type="ECO:0000256" key="1">
    <source>
        <dbReference type="SAM" id="Coils"/>
    </source>
</evidence>